<sequence length="401" mass="46163">ETSLNCPICRKRLGIWSRRASKQKSLLDQSLWEEILALYPELVEERRNGKQVIQTSFTVSLDLGGIKDWYDDEVNRQRKEEDELLKQSELLAKSLQKLLEDLSPRPFEDDKHMLPLLEVAASLSDEVQTCLRATDRKRQESMQEQPEKRIKTEHNKKIPEAVVGDKESDGVIILLDCCDEGSDRPVLIRGDTNLRSSDEKERQNLSRTAAVEEQKETRQVESMEKIEPESEGRDAERVFTVQKRTEVTLEEKFERSETEDTEACSEGIAANATSSSEIELGNRCRIKEFLSEEDKHKRVMLRPEYGCETIVEKINEEHALCRHQLQDVAERQTKAMMMKEASCCSELEKNQELFPALNHVSRKRKPEEKEYNDVQRPKRPKKVQEIRSASASGSGSETADI</sequence>
<dbReference type="AlphaFoldDB" id="A0AA88IG22"/>
<gene>
    <name evidence="2" type="ORF">QYM36_003475</name>
</gene>
<evidence type="ECO:0000313" key="3">
    <source>
        <dbReference type="Proteomes" id="UP001187531"/>
    </source>
</evidence>
<feature type="non-terminal residue" evidence="2">
    <location>
        <position position="401"/>
    </location>
</feature>
<proteinExistence type="predicted"/>
<keyword evidence="3" id="KW-1185">Reference proteome</keyword>
<name>A0AA88IG22_ARTSF</name>
<feature type="region of interest" description="Disordered" evidence="1">
    <location>
        <begin position="355"/>
        <end position="401"/>
    </location>
</feature>
<reference evidence="2" key="1">
    <citation type="submission" date="2023-07" db="EMBL/GenBank/DDBJ databases">
        <title>Chromosome-level genome assembly of Artemia franciscana.</title>
        <authorList>
            <person name="Jo E."/>
        </authorList>
    </citation>
    <scope>NUCLEOTIDE SEQUENCE</scope>
    <source>
        <tissue evidence="2">Whole body</tissue>
    </source>
</reference>
<protein>
    <submittedName>
        <fullName evidence="2">Uncharacterized protein</fullName>
    </submittedName>
</protein>
<organism evidence="2 3">
    <name type="scientific">Artemia franciscana</name>
    <name type="common">Brine shrimp</name>
    <name type="synonym">Artemia sanfranciscana</name>
    <dbReference type="NCBI Taxonomy" id="6661"/>
    <lineage>
        <taxon>Eukaryota</taxon>
        <taxon>Metazoa</taxon>
        <taxon>Ecdysozoa</taxon>
        <taxon>Arthropoda</taxon>
        <taxon>Crustacea</taxon>
        <taxon>Branchiopoda</taxon>
        <taxon>Anostraca</taxon>
        <taxon>Artemiidae</taxon>
        <taxon>Artemia</taxon>
    </lineage>
</organism>
<feature type="compositionally biased region" description="Low complexity" evidence="1">
    <location>
        <begin position="388"/>
        <end position="401"/>
    </location>
</feature>
<feature type="compositionally biased region" description="Basic and acidic residues" evidence="1">
    <location>
        <begin position="365"/>
        <end position="376"/>
    </location>
</feature>
<feature type="region of interest" description="Disordered" evidence="1">
    <location>
        <begin position="189"/>
        <end position="234"/>
    </location>
</feature>
<evidence type="ECO:0000256" key="1">
    <source>
        <dbReference type="SAM" id="MobiDB-lite"/>
    </source>
</evidence>
<comment type="caution">
    <text evidence="2">The sequence shown here is derived from an EMBL/GenBank/DDBJ whole genome shotgun (WGS) entry which is preliminary data.</text>
</comment>
<evidence type="ECO:0000313" key="2">
    <source>
        <dbReference type="EMBL" id="KAK2721207.1"/>
    </source>
</evidence>
<dbReference type="EMBL" id="JAVRJZ010000006">
    <property type="protein sequence ID" value="KAK2721207.1"/>
    <property type="molecule type" value="Genomic_DNA"/>
</dbReference>
<feature type="compositionally biased region" description="Basic and acidic residues" evidence="1">
    <location>
        <begin position="196"/>
        <end position="234"/>
    </location>
</feature>
<dbReference type="Proteomes" id="UP001187531">
    <property type="component" value="Unassembled WGS sequence"/>
</dbReference>
<accession>A0AA88IG22</accession>
<feature type="non-terminal residue" evidence="2">
    <location>
        <position position="1"/>
    </location>
</feature>